<feature type="coiled-coil region" evidence="1">
    <location>
        <begin position="150"/>
        <end position="177"/>
    </location>
</feature>
<protein>
    <submittedName>
        <fullName evidence="3">Uncharacterized protein</fullName>
    </submittedName>
</protein>
<dbReference type="RefSeq" id="WP_131551377.1">
    <property type="nucleotide sequence ID" value="NZ_SJSK01000001.1"/>
</dbReference>
<reference evidence="3 4" key="1">
    <citation type="submission" date="2019-02" db="EMBL/GenBank/DDBJ databases">
        <title>Pedobacter sp. RP-1-13 sp. nov., isolated from Arctic soil.</title>
        <authorList>
            <person name="Dahal R.H."/>
        </authorList>
    </citation>
    <scope>NUCLEOTIDE SEQUENCE [LARGE SCALE GENOMIC DNA]</scope>
    <source>
        <strain evidence="3 4">RP-1-13</strain>
    </source>
</reference>
<sequence length="221" mass="25136">MAKESFNWKGLFVNEDTDKEKNESPEPVIAKELENKFPDQQQQYFTENSLPNPFLTDILAVYEKGFESLNAQGFDFFELYKSVMAVGVTNPQSYKMAFTMGKTINPSLTKEFLVDKAKFYIAEIEKVHSKYDTDGKTKKSTLDTNISAQKQSLTKSITDLESKIAQLQQELATKKAELLKVGEGNREQYSEIQLKIEANNFAKNKILESINTVLTGVNQYL</sequence>
<proteinExistence type="predicted"/>
<name>A0A4R0N173_9SPHI</name>
<evidence type="ECO:0000256" key="1">
    <source>
        <dbReference type="SAM" id="Coils"/>
    </source>
</evidence>
<comment type="caution">
    <text evidence="3">The sequence shown here is derived from an EMBL/GenBank/DDBJ whole genome shotgun (WGS) entry which is preliminary data.</text>
</comment>
<gene>
    <name evidence="3" type="ORF">EZ428_01695</name>
</gene>
<accession>A0A4R0N173</accession>
<evidence type="ECO:0000256" key="2">
    <source>
        <dbReference type="SAM" id="MobiDB-lite"/>
    </source>
</evidence>
<dbReference type="OrthoDB" id="663621at2"/>
<dbReference type="Proteomes" id="UP000292884">
    <property type="component" value="Unassembled WGS sequence"/>
</dbReference>
<evidence type="ECO:0000313" key="4">
    <source>
        <dbReference type="Proteomes" id="UP000292884"/>
    </source>
</evidence>
<feature type="region of interest" description="Disordered" evidence="2">
    <location>
        <begin position="1"/>
        <end position="24"/>
    </location>
</feature>
<dbReference type="AlphaFoldDB" id="A0A4R0N173"/>
<keyword evidence="4" id="KW-1185">Reference proteome</keyword>
<keyword evidence="1" id="KW-0175">Coiled coil</keyword>
<dbReference type="EMBL" id="SJSK01000001">
    <property type="protein sequence ID" value="TCC93509.1"/>
    <property type="molecule type" value="Genomic_DNA"/>
</dbReference>
<evidence type="ECO:0000313" key="3">
    <source>
        <dbReference type="EMBL" id="TCC93509.1"/>
    </source>
</evidence>
<organism evidence="3 4">
    <name type="scientific">Pedobacter frigiditerrae</name>
    <dbReference type="NCBI Taxonomy" id="2530452"/>
    <lineage>
        <taxon>Bacteria</taxon>
        <taxon>Pseudomonadati</taxon>
        <taxon>Bacteroidota</taxon>
        <taxon>Sphingobacteriia</taxon>
        <taxon>Sphingobacteriales</taxon>
        <taxon>Sphingobacteriaceae</taxon>
        <taxon>Pedobacter</taxon>
    </lineage>
</organism>